<keyword evidence="3" id="KW-1185">Reference proteome</keyword>
<dbReference type="RefSeq" id="WP_014202731.1">
    <property type="nucleotide sequence ID" value="NC_016599.1"/>
</dbReference>
<dbReference type="AlphaFoldDB" id="G8R717"/>
<protein>
    <submittedName>
        <fullName evidence="2">Uncharacterized protein</fullName>
    </submittedName>
</protein>
<accession>G8R717</accession>
<dbReference type="PATRIC" id="fig|926562.3.peg.2428"/>
<feature type="transmembrane region" description="Helical" evidence="1">
    <location>
        <begin position="7"/>
        <end position="26"/>
    </location>
</feature>
<gene>
    <name evidence="2" type="ordered locus">Oweho_2412</name>
</gene>
<sequence length="426" mass="49293">MKPRWHLSWYVFAILLITAIPLMMVAQGRTVKFSASDKFALTVTNQTPATLTLFLEEDTNGFKLRQYQSKEIRMKSKRRKHTGVTVVYLQQDYLKDIRDNNVVLQNIIGNSGKGKQFIKEYSFFYPNMPQIELLMAEYGLRNSDGIKFRIQEIMKLEEMYKSQYKLNDNKILDTLSYKSFISKQTITPKTQLTLGFPFARVNYNEIWEKGYDGSGIAYDVQLSYMILGDYKLLKSKTLWSISAFVNWNSDNYGLNQEGHSYYAGAYITENSIDGTDLKEIVKPDYVNLNIQKLSAGAFLKFYMKPFYVDVGGGWNAYTNAQLRFNAEQDQAINQTHAGLNLRREKFNKMLEFTGPPIYGVLNFGIIIENLFIIQLTTEYKNESIVKIVEQGDLYYSMDSGSTKESVSFEREKVMPINFRIKFGLTF</sequence>
<dbReference type="Proteomes" id="UP000005631">
    <property type="component" value="Chromosome"/>
</dbReference>
<dbReference type="STRING" id="926562.Oweho_2412"/>
<dbReference type="EMBL" id="CP003156">
    <property type="protein sequence ID" value="AEV33382.1"/>
    <property type="molecule type" value="Genomic_DNA"/>
</dbReference>
<reference evidence="2 3" key="1">
    <citation type="journal article" date="2012" name="Stand. Genomic Sci.">
        <title>Genome sequence of the orange-pigmented seawater bacterium Owenweeksia hongkongensis type strain (UST20020801(T)).</title>
        <authorList>
            <person name="Riedel T."/>
            <person name="Held B."/>
            <person name="Nolan M."/>
            <person name="Lucas S."/>
            <person name="Lapidus A."/>
            <person name="Tice H."/>
            <person name="Del Rio T.G."/>
            <person name="Cheng J.F."/>
            <person name="Han C."/>
            <person name="Tapia R."/>
            <person name="Goodwin L.A."/>
            <person name="Pitluck S."/>
            <person name="Liolios K."/>
            <person name="Mavromatis K."/>
            <person name="Pagani I."/>
            <person name="Ivanova N."/>
            <person name="Mikhailova N."/>
            <person name="Pati A."/>
            <person name="Chen A."/>
            <person name="Palaniappan K."/>
            <person name="Rohde M."/>
            <person name="Tindall B.J."/>
            <person name="Detter J.C."/>
            <person name="Goker M."/>
            <person name="Woyke T."/>
            <person name="Bristow J."/>
            <person name="Eisen J.A."/>
            <person name="Markowitz V."/>
            <person name="Hugenholtz P."/>
            <person name="Klenk H.P."/>
            <person name="Kyrpides N.C."/>
        </authorList>
    </citation>
    <scope>NUCLEOTIDE SEQUENCE</scope>
    <source>
        <strain evidence="3">DSM 17368 / JCM 12287 / NRRL B-23963</strain>
    </source>
</reference>
<proteinExistence type="predicted"/>
<name>G8R717_OWEHD</name>
<dbReference type="HOGENOM" id="CLU_643791_0_0_10"/>
<evidence type="ECO:0000256" key="1">
    <source>
        <dbReference type="SAM" id="Phobius"/>
    </source>
</evidence>
<dbReference type="KEGG" id="oho:Oweho_2412"/>
<evidence type="ECO:0000313" key="2">
    <source>
        <dbReference type="EMBL" id="AEV33382.1"/>
    </source>
</evidence>
<keyword evidence="1" id="KW-1133">Transmembrane helix</keyword>
<keyword evidence="1" id="KW-0472">Membrane</keyword>
<keyword evidence="1" id="KW-0812">Transmembrane</keyword>
<evidence type="ECO:0000313" key="3">
    <source>
        <dbReference type="Proteomes" id="UP000005631"/>
    </source>
</evidence>
<organism evidence="2 3">
    <name type="scientific">Owenweeksia hongkongensis (strain DSM 17368 / CIP 108786 / JCM 12287 / NRRL B-23963 / UST20020801)</name>
    <dbReference type="NCBI Taxonomy" id="926562"/>
    <lineage>
        <taxon>Bacteria</taxon>
        <taxon>Pseudomonadati</taxon>
        <taxon>Bacteroidota</taxon>
        <taxon>Flavobacteriia</taxon>
        <taxon>Flavobacteriales</taxon>
        <taxon>Owenweeksiaceae</taxon>
        <taxon>Owenweeksia</taxon>
    </lineage>
</organism>